<evidence type="ECO:0000313" key="2">
    <source>
        <dbReference type="Proteomes" id="UP000324222"/>
    </source>
</evidence>
<accession>A0A5B7IIL8</accession>
<protein>
    <submittedName>
        <fullName evidence="1">Uncharacterized protein</fullName>
    </submittedName>
</protein>
<keyword evidence="2" id="KW-1185">Reference proteome</keyword>
<comment type="caution">
    <text evidence="1">The sequence shown here is derived from an EMBL/GenBank/DDBJ whole genome shotgun (WGS) entry which is preliminary data.</text>
</comment>
<sequence length="75" mass="8212">MLSGSSRVRLWAQGRSQPSAAILYGSTLNSVQSRCIRIPSHKDENGATVVQWDRAPFVGPRVLKRTGSNPDHGPR</sequence>
<gene>
    <name evidence="1" type="ORF">E2C01_079037</name>
</gene>
<evidence type="ECO:0000313" key="1">
    <source>
        <dbReference type="EMBL" id="MPC84300.1"/>
    </source>
</evidence>
<organism evidence="1 2">
    <name type="scientific">Portunus trituberculatus</name>
    <name type="common">Swimming crab</name>
    <name type="synonym">Neptunus trituberculatus</name>
    <dbReference type="NCBI Taxonomy" id="210409"/>
    <lineage>
        <taxon>Eukaryota</taxon>
        <taxon>Metazoa</taxon>
        <taxon>Ecdysozoa</taxon>
        <taxon>Arthropoda</taxon>
        <taxon>Crustacea</taxon>
        <taxon>Multicrustacea</taxon>
        <taxon>Malacostraca</taxon>
        <taxon>Eumalacostraca</taxon>
        <taxon>Eucarida</taxon>
        <taxon>Decapoda</taxon>
        <taxon>Pleocyemata</taxon>
        <taxon>Brachyura</taxon>
        <taxon>Eubrachyura</taxon>
        <taxon>Portunoidea</taxon>
        <taxon>Portunidae</taxon>
        <taxon>Portuninae</taxon>
        <taxon>Portunus</taxon>
    </lineage>
</organism>
<name>A0A5B7IIL8_PORTR</name>
<proteinExistence type="predicted"/>
<dbReference type="AlphaFoldDB" id="A0A5B7IIL8"/>
<dbReference type="EMBL" id="VSRR010065083">
    <property type="protein sequence ID" value="MPC84300.1"/>
    <property type="molecule type" value="Genomic_DNA"/>
</dbReference>
<reference evidence="1 2" key="1">
    <citation type="submission" date="2019-05" db="EMBL/GenBank/DDBJ databases">
        <title>Another draft genome of Portunus trituberculatus and its Hox gene families provides insights of decapod evolution.</title>
        <authorList>
            <person name="Jeong J.-H."/>
            <person name="Song I."/>
            <person name="Kim S."/>
            <person name="Choi T."/>
            <person name="Kim D."/>
            <person name="Ryu S."/>
            <person name="Kim W."/>
        </authorList>
    </citation>
    <scope>NUCLEOTIDE SEQUENCE [LARGE SCALE GENOMIC DNA]</scope>
    <source>
        <tissue evidence="1">Muscle</tissue>
    </source>
</reference>
<dbReference type="Proteomes" id="UP000324222">
    <property type="component" value="Unassembled WGS sequence"/>
</dbReference>